<keyword evidence="2" id="KW-1185">Reference proteome</keyword>
<reference evidence="1" key="1">
    <citation type="submission" date="2021-02" db="EMBL/GenBank/DDBJ databases">
        <authorList>
            <consortium name="DOE Joint Genome Institute"/>
            <person name="Ahrendt S."/>
            <person name="Looney B.P."/>
            <person name="Miyauchi S."/>
            <person name="Morin E."/>
            <person name="Drula E."/>
            <person name="Courty P.E."/>
            <person name="Chicoki N."/>
            <person name="Fauchery L."/>
            <person name="Kohler A."/>
            <person name="Kuo A."/>
            <person name="Labutti K."/>
            <person name="Pangilinan J."/>
            <person name="Lipzen A."/>
            <person name="Riley R."/>
            <person name="Andreopoulos W."/>
            <person name="He G."/>
            <person name="Johnson J."/>
            <person name="Barry K.W."/>
            <person name="Grigoriev I.V."/>
            <person name="Nagy L."/>
            <person name="Hibbett D."/>
            <person name="Henrissat B."/>
            <person name="Matheny P.B."/>
            <person name="Labbe J."/>
            <person name="Martin F."/>
        </authorList>
    </citation>
    <scope>NUCLEOTIDE SEQUENCE</scope>
    <source>
        <strain evidence="1">FP105234-sp</strain>
    </source>
</reference>
<accession>A0ACB8R3M2</accession>
<sequence>MANPAEPHIQSLAIALAGFVEVILHYTPLNSQSQASVTHLRFSSSPLVSALIRLASRLTEKHPNFGIFGIFRNHVTSAPRPRSSPSGFTTAPQRLSKAPQTHSK</sequence>
<gene>
    <name evidence="1" type="ORF">FA95DRAFT_1613551</name>
</gene>
<proteinExistence type="predicted"/>
<reference evidence="1" key="2">
    <citation type="journal article" date="2022" name="New Phytol.">
        <title>Evolutionary transition to the ectomycorrhizal habit in the genomes of a hyperdiverse lineage of mushroom-forming fungi.</title>
        <authorList>
            <person name="Looney B."/>
            <person name="Miyauchi S."/>
            <person name="Morin E."/>
            <person name="Drula E."/>
            <person name="Courty P.E."/>
            <person name="Kohler A."/>
            <person name="Kuo A."/>
            <person name="LaButti K."/>
            <person name="Pangilinan J."/>
            <person name="Lipzen A."/>
            <person name="Riley R."/>
            <person name="Andreopoulos W."/>
            <person name="He G."/>
            <person name="Johnson J."/>
            <person name="Nolan M."/>
            <person name="Tritt A."/>
            <person name="Barry K.W."/>
            <person name="Grigoriev I.V."/>
            <person name="Nagy L.G."/>
            <person name="Hibbett D."/>
            <person name="Henrissat B."/>
            <person name="Matheny P.B."/>
            <person name="Labbe J."/>
            <person name="Martin F.M."/>
        </authorList>
    </citation>
    <scope>NUCLEOTIDE SEQUENCE</scope>
    <source>
        <strain evidence="1">FP105234-sp</strain>
    </source>
</reference>
<evidence type="ECO:0000313" key="2">
    <source>
        <dbReference type="Proteomes" id="UP000814033"/>
    </source>
</evidence>
<comment type="caution">
    <text evidence="1">The sequence shown here is derived from an EMBL/GenBank/DDBJ whole genome shotgun (WGS) entry which is preliminary data.</text>
</comment>
<dbReference type="EMBL" id="MU276559">
    <property type="protein sequence ID" value="KAI0038226.1"/>
    <property type="molecule type" value="Genomic_DNA"/>
</dbReference>
<evidence type="ECO:0000313" key="1">
    <source>
        <dbReference type="EMBL" id="KAI0038226.1"/>
    </source>
</evidence>
<organism evidence="1 2">
    <name type="scientific">Auriscalpium vulgare</name>
    <dbReference type="NCBI Taxonomy" id="40419"/>
    <lineage>
        <taxon>Eukaryota</taxon>
        <taxon>Fungi</taxon>
        <taxon>Dikarya</taxon>
        <taxon>Basidiomycota</taxon>
        <taxon>Agaricomycotina</taxon>
        <taxon>Agaricomycetes</taxon>
        <taxon>Russulales</taxon>
        <taxon>Auriscalpiaceae</taxon>
        <taxon>Auriscalpium</taxon>
    </lineage>
</organism>
<dbReference type="Proteomes" id="UP000814033">
    <property type="component" value="Unassembled WGS sequence"/>
</dbReference>
<name>A0ACB8R3M2_9AGAM</name>
<protein>
    <submittedName>
        <fullName evidence="1">Uncharacterized protein</fullName>
    </submittedName>
</protein>